<keyword evidence="3" id="KW-1185">Reference proteome</keyword>
<keyword evidence="1" id="KW-0175">Coiled coil</keyword>
<dbReference type="Proteomes" id="UP000077266">
    <property type="component" value="Unassembled WGS sequence"/>
</dbReference>
<feature type="coiled-coil region" evidence="1">
    <location>
        <begin position="20"/>
        <end position="47"/>
    </location>
</feature>
<dbReference type="EMBL" id="KV426201">
    <property type="protein sequence ID" value="KZV85054.1"/>
    <property type="molecule type" value="Genomic_DNA"/>
</dbReference>
<reference evidence="2 3" key="1">
    <citation type="journal article" date="2016" name="Mol. Biol. Evol.">
        <title>Comparative Genomics of Early-Diverging Mushroom-Forming Fungi Provides Insights into the Origins of Lignocellulose Decay Capabilities.</title>
        <authorList>
            <person name="Nagy L.G."/>
            <person name="Riley R."/>
            <person name="Tritt A."/>
            <person name="Adam C."/>
            <person name="Daum C."/>
            <person name="Floudas D."/>
            <person name="Sun H."/>
            <person name="Yadav J.S."/>
            <person name="Pangilinan J."/>
            <person name="Larsson K.H."/>
            <person name="Matsuura K."/>
            <person name="Barry K."/>
            <person name="Labutti K."/>
            <person name="Kuo R."/>
            <person name="Ohm R.A."/>
            <person name="Bhattacharya S.S."/>
            <person name="Shirouzu T."/>
            <person name="Yoshinaga Y."/>
            <person name="Martin F.M."/>
            <person name="Grigoriev I.V."/>
            <person name="Hibbett D.S."/>
        </authorList>
    </citation>
    <scope>NUCLEOTIDE SEQUENCE [LARGE SCALE GENOMIC DNA]</scope>
    <source>
        <strain evidence="2 3">HHB12029</strain>
    </source>
</reference>
<dbReference type="OrthoDB" id="2269034at2759"/>
<organism evidence="2 3">
    <name type="scientific">Exidia glandulosa HHB12029</name>
    <dbReference type="NCBI Taxonomy" id="1314781"/>
    <lineage>
        <taxon>Eukaryota</taxon>
        <taxon>Fungi</taxon>
        <taxon>Dikarya</taxon>
        <taxon>Basidiomycota</taxon>
        <taxon>Agaricomycotina</taxon>
        <taxon>Agaricomycetes</taxon>
        <taxon>Auriculariales</taxon>
        <taxon>Exidiaceae</taxon>
        <taxon>Exidia</taxon>
    </lineage>
</organism>
<sequence length="144" mass="16705">MSAQEDQTRIRLLVCDGDMLNKLEAQLATANKDVSFYEREIAKHQRTLAVLRDWISDAEPRRAQLQLSIARQNEELSLHGRNLPFPPEILGYIFEQLTHEPDPKWEDFTNLRTAFNAERVRCPFNLAALCRQWRQIALATSSII</sequence>
<evidence type="ECO:0000313" key="3">
    <source>
        <dbReference type="Proteomes" id="UP000077266"/>
    </source>
</evidence>
<accession>A0A165DPM5</accession>
<dbReference type="AlphaFoldDB" id="A0A165DPM5"/>
<proteinExistence type="predicted"/>
<dbReference type="InParanoid" id="A0A165DPM5"/>
<name>A0A165DPM5_EXIGL</name>
<evidence type="ECO:0000256" key="1">
    <source>
        <dbReference type="SAM" id="Coils"/>
    </source>
</evidence>
<protein>
    <submittedName>
        <fullName evidence="2">Uncharacterized protein</fullName>
    </submittedName>
</protein>
<evidence type="ECO:0000313" key="2">
    <source>
        <dbReference type="EMBL" id="KZV85054.1"/>
    </source>
</evidence>
<gene>
    <name evidence="2" type="ORF">EXIGLDRAFT_775935</name>
</gene>